<gene>
    <name evidence="1" type="ORF">MILVUS5_LOCUS3569</name>
</gene>
<reference evidence="1" key="1">
    <citation type="submission" date="2023-10" db="EMBL/GenBank/DDBJ databases">
        <authorList>
            <person name="Rodriguez Cubillos JULIANA M."/>
            <person name="De Vega J."/>
        </authorList>
    </citation>
    <scope>NUCLEOTIDE SEQUENCE</scope>
</reference>
<proteinExistence type="predicted"/>
<dbReference type="EMBL" id="CASHSV030000001">
    <property type="protein sequence ID" value="CAJ2632220.1"/>
    <property type="molecule type" value="Genomic_DNA"/>
</dbReference>
<evidence type="ECO:0000313" key="1">
    <source>
        <dbReference type="EMBL" id="CAJ2632220.1"/>
    </source>
</evidence>
<keyword evidence="2" id="KW-1185">Reference proteome</keyword>
<organism evidence="1 2">
    <name type="scientific">Trifolium pratense</name>
    <name type="common">Red clover</name>
    <dbReference type="NCBI Taxonomy" id="57577"/>
    <lineage>
        <taxon>Eukaryota</taxon>
        <taxon>Viridiplantae</taxon>
        <taxon>Streptophyta</taxon>
        <taxon>Embryophyta</taxon>
        <taxon>Tracheophyta</taxon>
        <taxon>Spermatophyta</taxon>
        <taxon>Magnoliopsida</taxon>
        <taxon>eudicotyledons</taxon>
        <taxon>Gunneridae</taxon>
        <taxon>Pentapetalae</taxon>
        <taxon>rosids</taxon>
        <taxon>fabids</taxon>
        <taxon>Fabales</taxon>
        <taxon>Fabaceae</taxon>
        <taxon>Papilionoideae</taxon>
        <taxon>50 kb inversion clade</taxon>
        <taxon>NPAAA clade</taxon>
        <taxon>Hologalegina</taxon>
        <taxon>IRL clade</taxon>
        <taxon>Trifolieae</taxon>
        <taxon>Trifolium</taxon>
    </lineage>
</organism>
<accession>A0ACB0IJT6</accession>
<comment type="caution">
    <text evidence="1">The sequence shown here is derived from an EMBL/GenBank/DDBJ whole genome shotgun (WGS) entry which is preliminary data.</text>
</comment>
<sequence>MMKWRPWPPFVTKNYHVSLMVKKVTGCDHMLRQSFSRLMVQIKWKGSKSTLISFRRDATNFTKDAVIYYDVVEEGFIVNFDQQFQKLCNLNCYNKDNVFHPWEIAFNLFNGLNEKSKKKGIVIGTALLNIAEFANSTDQIGIDLNIPFTIPGVSAQNSPSLNISISLVEIRGAQEKTQSIQRSIVPVSSPQAESRDSTLTEKGDLSAIKAGLRKVKTFKDFLSPRKSQKTFRGEEGSSSYGKGSSSYGKGSSSDGKCSRTSGDATPNYSLDSNSLHNFVGDSDEGNGDSSDGNSFSYGTLAFANVRGSPYYSNTRVNCDDDDWVYYSYRMPDIRTEMGKSSVSSSGSYLSQSAKRGILSWKKRKLGFRSNKGVRGEPLLKKDYAEDGGDDIDFDRRQLSSSSEESYSSKFLKTGENGSLFSEFGDDMFIVGSWEQKEITSRDGHMKLDTQVFFASIDQRSACAAGESACTALVAVIADWFQNYHNLMPLKSQLDSLIREGSSKWRKLRENETYRNQFPDGHFDLETVLEAKIRPLSIVPDKSFIGFFHPEGMDEERFEFLRGSMSFDNIWDEISGSEHEWLSNGKPHVFIVSWNDHFFVLKVESDCYYIIDTLGERLYEGCNQAYILKFDSNTVIHKTQNFVQSSSNDKTKNNTKPQTVEKILAQNNKPAKQNNKPAEQVNGNESDSIEEQEEEDVVCRGKEACKEYIKNFLAAIPIRQLQADIGTNNGTFSPHQRLQIEFHYTQLLPSCLSTTSEMEATMAAAETLALAINEIST</sequence>
<dbReference type="Proteomes" id="UP001177021">
    <property type="component" value="Unassembled WGS sequence"/>
</dbReference>
<evidence type="ECO:0000313" key="2">
    <source>
        <dbReference type="Proteomes" id="UP001177021"/>
    </source>
</evidence>
<protein>
    <submittedName>
        <fullName evidence="1">Uncharacterized protein</fullName>
    </submittedName>
</protein>
<name>A0ACB0IJT6_TRIPR</name>